<accession>A0AAD7EB68</accession>
<evidence type="ECO:0000313" key="2">
    <source>
        <dbReference type="EMBL" id="KAJ7309284.1"/>
    </source>
</evidence>
<gene>
    <name evidence="2" type="ORF">DFH08DRAFT_486041</name>
</gene>
<keyword evidence="3" id="KW-1185">Reference proteome</keyword>
<feature type="region of interest" description="Disordered" evidence="1">
    <location>
        <begin position="248"/>
        <end position="275"/>
    </location>
</feature>
<feature type="compositionally biased region" description="Low complexity" evidence="1">
    <location>
        <begin position="254"/>
        <end position="267"/>
    </location>
</feature>
<dbReference type="AlphaFoldDB" id="A0AAD7EB68"/>
<dbReference type="Proteomes" id="UP001218218">
    <property type="component" value="Unassembled WGS sequence"/>
</dbReference>
<evidence type="ECO:0000313" key="3">
    <source>
        <dbReference type="Proteomes" id="UP001218218"/>
    </source>
</evidence>
<dbReference type="EMBL" id="JARIHO010000082">
    <property type="protein sequence ID" value="KAJ7309284.1"/>
    <property type="molecule type" value="Genomic_DNA"/>
</dbReference>
<evidence type="ECO:0000256" key="1">
    <source>
        <dbReference type="SAM" id="MobiDB-lite"/>
    </source>
</evidence>
<sequence>MSTACPARAGPGFARTRSCPRRMLLHMTHIPHVRPRRAVPRSRWVETASYASHTSPAADSHNPCQLDETRGGDTVCIEPTVTRASTGATVADSITHVNPCLPPLSGGLALSDREGAHRPCTRTRTSPPHVRVFVLPSTPLRPCILPPCAAPAATSISPLPRVLVRRRSYECGIRMGLDAYARPKGGTVDTYAPLQSTLARQREMQEEGGMKGAGRTCTRAASDDKRGYPFDPVPMSCRSWLVTDLPQFPPPAGRPMRSAPAASTSAPRLPPLPPHRLPRLRLSLRVGTSPSFPSSPRPVSALASLPVLTGAGIQCSEEGGDVHESAAMYDPLLRHVGLSLAFFTPNTHRSSRHPEAPYNSVFWPVYSLSWYCPARGTSFETGTVELAGIGIVSVNTVDGYATCMQGSKSLKRGICHFAIVSVKVVWEIVSARSMPYPCFTIAKSEAVG</sequence>
<protein>
    <submittedName>
        <fullName evidence="2">Uncharacterized protein</fullName>
    </submittedName>
</protein>
<organism evidence="2 3">
    <name type="scientific">Mycena albidolilacea</name>
    <dbReference type="NCBI Taxonomy" id="1033008"/>
    <lineage>
        <taxon>Eukaryota</taxon>
        <taxon>Fungi</taxon>
        <taxon>Dikarya</taxon>
        <taxon>Basidiomycota</taxon>
        <taxon>Agaricomycotina</taxon>
        <taxon>Agaricomycetes</taxon>
        <taxon>Agaricomycetidae</taxon>
        <taxon>Agaricales</taxon>
        <taxon>Marasmiineae</taxon>
        <taxon>Mycenaceae</taxon>
        <taxon>Mycena</taxon>
    </lineage>
</organism>
<comment type="caution">
    <text evidence="2">The sequence shown here is derived from an EMBL/GenBank/DDBJ whole genome shotgun (WGS) entry which is preliminary data.</text>
</comment>
<reference evidence="2" key="1">
    <citation type="submission" date="2023-03" db="EMBL/GenBank/DDBJ databases">
        <title>Massive genome expansion in bonnet fungi (Mycena s.s.) driven by repeated elements and novel gene families across ecological guilds.</title>
        <authorList>
            <consortium name="Lawrence Berkeley National Laboratory"/>
            <person name="Harder C.B."/>
            <person name="Miyauchi S."/>
            <person name="Viragh M."/>
            <person name="Kuo A."/>
            <person name="Thoen E."/>
            <person name="Andreopoulos B."/>
            <person name="Lu D."/>
            <person name="Skrede I."/>
            <person name="Drula E."/>
            <person name="Henrissat B."/>
            <person name="Morin E."/>
            <person name="Kohler A."/>
            <person name="Barry K."/>
            <person name="LaButti K."/>
            <person name="Morin E."/>
            <person name="Salamov A."/>
            <person name="Lipzen A."/>
            <person name="Mereny Z."/>
            <person name="Hegedus B."/>
            <person name="Baldrian P."/>
            <person name="Stursova M."/>
            <person name="Weitz H."/>
            <person name="Taylor A."/>
            <person name="Grigoriev I.V."/>
            <person name="Nagy L.G."/>
            <person name="Martin F."/>
            <person name="Kauserud H."/>
        </authorList>
    </citation>
    <scope>NUCLEOTIDE SEQUENCE</scope>
    <source>
        <strain evidence="2">CBHHK002</strain>
    </source>
</reference>
<proteinExistence type="predicted"/>
<name>A0AAD7EB68_9AGAR</name>